<keyword evidence="3" id="KW-1185">Reference proteome</keyword>
<dbReference type="AlphaFoldDB" id="A0A934SJF1"/>
<evidence type="ECO:0000313" key="1">
    <source>
        <dbReference type="EMBL" id="MBK4346464.1"/>
    </source>
</evidence>
<dbReference type="SUPFAM" id="SSF53335">
    <property type="entry name" value="S-adenosyl-L-methionine-dependent methyltransferases"/>
    <property type="match status" value="1"/>
</dbReference>
<dbReference type="RefSeq" id="WP_200554794.1">
    <property type="nucleotide sequence ID" value="NZ_JAEPES010000001.1"/>
</dbReference>
<dbReference type="GO" id="GO:0032259">
    <property type="term" value="P:methylation"/>
    <property type="evidence" value="ECO:0007669"/>
    <property type="project" value="UniProtKB-KW"/>
</dbReference>
<name>A0A934SJF1_9MICO</name>
<sequence>MVAVLVWESGSAHIVCPVCRYDGDASGDVAVLGMPVGRIETVRCPRCRSISILGGLFSINTPESIVDAYVENGAGLEGIARNLYYIDPAQVSTMLDVGCNYGFGAHLGKTVLGWDAMGIEPGTSGRRGARELGIVIRDEFLLKETRFDSAFDLIVASEVLEHVPDPLGFLQAIAAHLSPTGRLILTTPAAEIVSPDEPDVEIIIALSPGYHLFLASSGGLEMLLREAGFGAVRIELDGRTLRAIAAIDSSEPVEFGDFGPDPSTLERYYDQSAELGPAGSALRSGMATRHFRSLVNRGAWEIAGASRDRAISAVSDRHGVDLASPTSALAALHAGTPVPWNSISLAYHCGMRELVDRNDAPLALQYFDFTLGAAALWVEQANVLDGDSSDLMINAARHRALALARFDPDALPAALSLLSTVDSRGSADVWTARILTELVSLARFDAAESIRADAEALVARSDGQTGGRTVPAIRSVFALADMDIASRRFESAASRLRLARQLRGRSATDDETEAFIHHVLVPSASERLGHAYRAALAAKDHATARQIARTITEVARIGPRARLRRSALVSLARFPAAIDALRLGRRL</sequence>
<keyword evidence="1" id="KW-0808">Transferase</keyword>
<dbReference type="EMBL" id="JAEPES010000005">
    <property type="protein sequence ID" value="MBK4348908.1"/>
    <property type="molecule type" value="Genomic_DNA"/>
</dbReference>
<dbReference type="Proteomes" id="UP000636458">
    <property type="component" value="Unassembled WGS sequence"/>
</dbReference>
<dbReference type="InterPro" id="IPR029063">
    <property type="entry name" value="SAM-dependent_MTases_sf"/>
</dbReference>
<dbReference type="GO" id="GO:0008168">
    <property type="term" value="F:methyltransferase activity"/>
    <property type="evidence" value="ECO:0007669"/>
    <property type="project" value="UniProtKB-KW"/>
</dbReference>
<dbReference type="PANTHER" id="PTHR43861:SF6">
    <property type="entry name" value="METHYLTRANSFERASE TYPE 11"/>
    <property type="match status" value="1"/>
</dbReference>
<dbReference type="Pfam" id="PF13489">
    <property type="entry name" value="Methyltransf_23"/>
    <property type="match status" value="1"/>
</dbReference>
<gene>
    <name evidence="1" type="ORF">IV501_02345</name>
    <name evidence="2" type="ORF">IV501_14810</name>
</gene>
<reference evidence="1" key="1">
    <citation type="submission" date="2021-01" db="EMBL/GenBank/DDBJ databases">
        <title>Lacisediminihabitans sp. nov. strain G11-30, isolated from Antarctic Soil.</title>
        <authorList>
            <person name="Li J."/>
        </authorList>
    </citation>
    <scope>NUCLEOTIDE SEQUENCE</scope>
    <source>
        <strain evidence="1">G11-30</strain>
    </source>
</reference>
<evidence type="ECO:0000313" key="2">
    <source>
        <dbReference type="EMBL" id="MBK4348908.1"/>
    </source>
</evidence>
<organism evidence="1 3">
    <name type="scientific">Lacisediminihabitans changchengi</name>
    <dbReference type="NCBI Taxonomy" id="2787634"/>
    <lineage>
        <taxon>Bacteria</taxon>
        <taxon>Bacillati</taxon>
        <taxon>Actinomycetota</taxon>
        <taxon>Actinomycetes</taxon>
        <taxon>Micrococcales</taxon>
        <taxon>Microbacteriaceae</taxon>
        <taxon>Lacisediminihabitans</taxon>
    </lineage>
</organism>
<proteinExistence type="predicted"/>
<comment type="caution">
    <text evidence="1">The sequence shown here is derived from an EMBL/GenBank/DDBJ whole genome shotgun (WGS) entry which is preliminary data.</text>
</comment>
<evidence type="ECO:0000313" key="3">
    <source>
        <dbReference type="Proteomes" id="UP000636458"/>
    </source>
</evidence>
<dbReference type="PANTHER" id="PTHR43861">
    <property type="entry name" value="TRANS-ACONITATE 2-METHYLTRANSFERASE-RELATED"/>
    <property type="match status" value="1"/>
</dbReference>
<keyword evidence="1" id="KW-0489">Methyltransferase</keyword>
<dbReference type="EMBL" id="JAEPES010000001">
    <property type="protein sequence ID" value="MBK4346464.1"/>
    <property type="molecule type" value="Genomic_DNA"/>
</dbReference>
<protein>
    <submittedName>
        <fullName evidence="1">Class I SAM-dependent methyltransferase</fullName>
    </submittedName>
</protein>
<dbReference type="Gene3D" id="3.40.50.150">
    <property type="entry name" value="Vaccinia Virus protein VP39"/>
    <property type="match status" value="1"/>
</dbReference>
<accession>A0A934SJF1</accession>
<dbReference type="CDD" id="cd02440">
    <property type="entry name" value="AdoMet_MTases"/>
    <property type="match status" value="1"/>
</dbReference>